<evidence type="ECO:0000313" key="1">
    <source>
        <dbReference type="EMBL" id="PKU45503.1"/>
    </source>
</evidence>
<protein>
    <recommendedName>
        <fullName evidence="3">Rna-directed dna polymerase from mobile element jockey-like</fullName>
    </recommendedName>
</protein>
<name>A0A2I0UHH3_LIMLA</name>
<dbReference type="AlphaFoldDB" id="A0A2I0UHH3"/>
<reference evidence="2" key="1">
    <citation type="submission" date="2017-11" db="EMBL/GenBank/DDBJ databases">
        <authorList>
            <person name="Lima N.C."/>
            <person name="Parody-Merino A.M."/>
            <person name="Battley P.F."/>
            <person name="Fidler A.E."/>
            <person name="Prosdocimi F."/>
        </authorList>
    </citation>
    <scope>NUCLEOTIDE SEQUENCE [LARGE SCALE GENOMIC DNA]</scope>
</reference>
<sequence length="167" mass="18633">MSKWRAAISGVPQVLVLGPVLFNIFIGDVDSGIECKFADDTKRVKYGAVNVLEGGNAIQRDLGRLERLRGEWIDSSPVEKDLGVNEVNISQQCEITAQKANHILGCIKRNVASRAREVILPLYSALVRPHLQYCIHLWGPQHKKDVDLLERVQEGHKDYQKAGAPLL</sequence>
<proteinExistence type="predicted"/>
<dbReference type="Proteomes" id="UP000233556">
    <property type="component" value="Unassembled WGS sequence"/>
</dbReference>
<dbReference type="PANTHER" id="PTHR33332">
    <property type="entry name" value="REVERSE TRANSCRIPTASE DOMAIN-CONTAINING PROTEIN"/>
    <property type="match status" value="1"/>
</dbReference>
<organism evidence="1 2">
    <name type="scientific">Limosa lapponica baueri</name>
    <dbReference type="NCBI Taxonomy" id="1758121"/>
    <lineage>
        <taxon>Eukaryota</taxon>
        <taxon>Metazoa</taxon>
        <taxon>Chordata</taxon>
        <taxon>Craniata</taxon>
        <taxon>Vertebrata</taxon>
        <taxon>Euteleostomi</taxon>
        <taxon>Archelosauria</taxon>
        <taxon>Archosauria</taxon>
        <taxon>Dinosauria</taxon>
        <taxon>Saurischia</taxon>
        <taxon>Theropoda</taxon>
        <taxon>Coelurosauria</taxon>
        <taxon>Aves</taxon>
        <taxon>Neognathae</taxon>
        <taxon>Neoaves</taxon>
        <taxon>Charadriiformes</taxon>
        <taxon>Scolopacidae</taxon>
        <taxon>Limosa</taxon>
    </lineage>
</organism>
<gene>
    <name evidence="1" type="ORF">llap_4187</name>
</gene>
<reference evidence="2" key="2">
    <citation type="submission" date="2017-12" db="EMBL/GenBank/DDBJ databases">
        <title>Genome sequence of the Bar-tailed Godwit (Limosa lapponica baueri).</title>
        <authorList>
            <person name="Lima N.C.B."/>
            <person name="Parody-Merino A.M."/>
            <person name="Battley P.F."/>
            <person name="Fidler A.E."/>
            <person name="Prosdocimi F."/>
        </authorList>
    </citation>
    <scope>NUCLEOTIDE SEQUENCE [LARGE SCALE GENOMIC DNA]</scope>
</reference>
<dbReference type="OrthoDB" id="9036313at2759"/>
<keyword evidence="2" id="KW-1185">Reference proteome</keyword>
<accession>A0A2I0UHH3</accession>
<evidence type="ECO:0008006" key="3">
    <source>
        <dbReference type="Google" id="ProtNLM"/>
    </source>
</evidence>
<dbReference type="EMBL" id="KZ505756">
    <property type="protein sequence ID" value="PKU45503.1"/>
    <property type="molecule type" value="Genomic_DNA"/>
</dbReference>
<evidence type="ECO:0000313" key="2">
    <source>
        <dbReference type="Proteomes" id="UP000233556"/>
    </source>
</evidence>